<reference evidence="2 3" key="1">
    <citation type="submission" date="2020-07" db="EMBL/GenBank/DDBJ databases">
        <title>Spirosoma foliorum sp. nov., isolated from the leaves on the Nejang mountain Korea, Republic of.</title>
        <authorList>
            <person name="Ho H."/>
            <person name="Lee Y.-J."/>
            <person name="Nurcahyanto D.-A."/>
            <person name="Kim S.-G."/>
        </authorList>
    </citation>
    <scope>NUCLEOTIDE SEQUENCE [LARGE SCALE GENOMIC DNA]</scope>
    <source>
        <strain evidence="2 3">PL0136</strain>
    </source>
</reference>
<evidence type="ECO:0000256" key="1">
    <source>
        <dbReference type="SAM" id="Phobius"/>
    </source>
</evidence>
<organism evidence="2 3">
    <name type="scientific">Spirosoma foliorum</name>
    <dbReference type="NCBI Taxonomy" id="2710596"/>
    <lineage>
        <taxon>Bacteria</taxon>
        <taxon>Pseudomonadati</taxon>
        <taxon>Bacteroidota</taxon>
        <taxon>Cytophagia</taxon>
        <taxon>Cytophagales</taxon>
        <taxon>Cytophagaceae</taxon>
        <taxon>Spirosoma</taxon>
    </lineage>
</organism>
<evidence type="ECO:0000313" key="3">
    <source>
        <dbReference type="Proteomes" id="UP000515369"/>
    </source>
</evidence>
<accession>A0A7G5H2U5</accession>
<keyword evidence="1" id="KW-0812">Transmembrane</keyword>
<sequence length="93" mass="10527">MLIETLIALLFAGAVITLLVWNDIYTWLNGNQVSEAKYAEIIKEKLDNGNYKVVAGVFTKKGATLATKAWETKELDKDLQSKFGWNDKIKITY</sequence>
<dbReference type="KEGG" id="sfol:H3H32_11365"/>
<proteinExistence type="predicted"/>
<evidence type="ECO:0000313" key="2">
    <source>
        <dbReference type="EMBL" id="QMW05437.1"/>
    </source>
</evidence>
<feature type="transmembrane region" description="Helical" evidence="1">
    <location>
        <begin position="6"/>
        <end position="28"/>
    </location>
</feature>
<gene>
    <name evidence="2" type="ORF">H3H32_11365</name>
</gene>
<keyword evidence="3" id="KW-1185">Reference proteome</keyword>
<keyword evidence="1" id="KW-1133">Transmembrane helix</keyword>
<protein>
    <submittedName>
        <fullName evidence="2">Uncharacterized protein</fullName>
    </submittedName>
</protein>
<dbReference type="RefSeq" id="WP_182462818.1">
    <property type="nucleotide sequence ID" value="NZ_CP059732.1"/>
</dbReference>
<keyword evidence="1" id="KW-0472">Membrane</keyword>
<dbReference type="AlphaFoldDB" id="A0A7G5H2U5"/>
<dbReference type="Proteomes" id="UP000515369">
    <property type="component" value="Chromosome"/>
</dbReference>
<name>A0A7G5H2U5_9BACT</name>
<dbReference type="EMBL" id="CP059732">
    <property type="protein sequence ID" value="QMW05437.1"/>
    <property type="molecule type" value="Genomic_DNA"/>
</dbReference>